<dbReference type="PROSITE" id="PS00211">
    <property type="entry name" value="ABC_TRANSPORTER_1"/>
    <property type="match status" value="1"/>
</dbReference>
<keyword evidence="4 9" id="KW-0812">Transmembrane</keyword>
<feature type="domain" description="ABC transmembrane type-1" evidence="11">
    <location>
        <begin position="18"/>
        <end position="305"/>
    </location>
</feature>
<dbReference type="PROSITE" id="PS50929">
    <property type="entry name" value="ABC_TM1F"/>
    <property type="match status" value="1"/>
</dbReference>
<dbReference type="SUPFAM" id="SSF90123">
    <property type="entry name" value="ABC transporter transmembrane region"/>
    <property type="match status" value="1"/>
</dbReference>
<feature type="domain" description="ABC transporter" evidence="10">
    <location>
        <begin position="339"/>
        <end position="577"/>
    </location>
</feature>
<evidence type="ECO:0000259" key="11">
    <source>
        <dbReference type="PROSITE" id="PS50929"/>
    </source>
</evidence>
<dbReference type="EMBL" id="LCZJ02000033">
    <property type="protein sequence ID" value="KTD84943.1"/>
    <property type="molecule type" value="Genomic_DNA"/>
</dbReference>
<dbReference type="GO" id="GO:0015421">
    <property type="term" value="F:ABC-type oligopeptide transporter activity"/>
    <property type="evidence" value="ECO:0007669"/>
    <property type="project" value="TreeGrafter"/>
</dbReference>
<protein>
    <submittedName>
        <fullName evidence="12">Multidrug ABC transporter ATP-binding protein</fullName>
    </submittedName>
</protein>
<keyword evidence="5" id="KW-0547">Nucleotide-binding</keyword>
<keyword evidence="6 12" id="KW-0067">ATP-binding</keyword>
<organism evidence="12 13">
    <name type="scientific">Paenibacillus etheri</name>
    <dbReference type="NCBI Taxonomy" id="1306852"/>
    <lineage>
        <taxon>Bacteria</taxon>
        <taxon>Bacillati</taxon>
        <taxon>Bacillota</taxon>
        <taxon>Bacilli</taxon>
        <taxon>Bacillales</taxon>
        <taxon>Paenibacillaceae</taxon>
        <taxon>Paenibacillus</taxon>
    </lineage>
</organism>
<dbReference type="Proteomes" id="UP000054709">
    <property type="component" value="Unassembled WGS sequence"/>
</dbReference>
<dbReference type="PANTHER" id="PTHR43394">
    <property type="entry name" value="ATP-DEPENDENT PERMEASE MDL1, MITOCHONDRIAL"/>
    <property type="match status" value="1"/>
</dbReference>
<dbReference type="AlphaFoldDB" id="A0A0W1AUF5"/>
<dbReference type="InterPro" id="IPR027417">
    <property type="entry name" value="P-loop_NTPase"/>
</dbReference>
<keyword evidence="3" id="KW-1003">Cell membrane</keyword>
<gene>
    <name evidence="12" type="ORF">UQ64_25280</name>
</gene>
<feature type="transmembrane region" description="Helical" evidence="9">
    <location>
        <begin position="127"/>
        <end position="148"/>
    </location>
</feature>
<dbReference type="FunFam" id="3.40.50.300:FF:000854">
    <property type="entry name" value="Multidrug ABC transporter ATP-binding protein"/>
    <property type="match status" value="1"/>
</dbReference>
<dbReference type="InterPro" id="IPR017871">
    <property type="entry name" value="ABC_transporter-like_CS"/>
</dbReference>
<dbReference type="InterPro" id="IPR011527">
    <property type="entry name" value="ABC1_TM_dom"/>
</dbReference>
<keyword evidence="8 9" id="KW-0472">Membrane</keyword>
<dbReference type="CDD" id="cd18548">
    <property type="entry name" value="ABC_6TM_Tm287_like"/>
    <property type="match status" value="1"/>
</dbReference>
<evidence type="ECO:0000313" key="13">
    <source>
        <dbReference type="Proteomes" id="UP000054709"/>
    </source>
</evidence>
<dbReference type="SUPFAM" id="SSF52540">
    <property type="entry name" value="P-loop containing nucleoside triphosphate hydrolases"/>
    <property type="match status" value="1"/>
</dbReference>
<dbReference type="SMART" id="SM00382">
    <property type="entry name" value="AAA"/>
    <property type="match status" value="1"/>
</dbReference>
<dbReference type="GO" id="GO:0016887">
    <property type="term" value="F:ATP hydrolysis activity"/>
    <property type="evidence" value="ECO:0007669"/>
    <property type="project" value="InterPro"/>
</dbReference>
<feature type="transmembrane region" description="Helical" evidence="9">
    <location>
        <begin position="279"/>
        <end position="303"/>
    </location>
</feature>
<evidence type="ECO:0000313" key="12">
    <source>
        <dbReference type="EMBL" id="KTD84943.1"/>
    </source>
</evidence>
<proteinExistence type="predicted"/>
<evidence type="ECO:0000256" key="3">
    <source>
        <dbReference type="ARBA" id="ARBA00022475"/>
    </source>
</evidence>
<dbReference type="InterPro" id="IPR036640">
    <property type="entry name" value="ABC1_TM_sf"/>
</dbReference>
<evidence type="ECO:0000256" key="5">
    <source>
        <dbReference type="ARBA" id="ARBA00022741"/>
    </source>
</evidence>
<keyword evidence="13" id="KW-1185">Reference proteome</keyword>
<evidence type="ECO:0000256" key="1">
    <source>
        <dbReference type="ARBA" id="ARBA00004651"/>
    </source>
</evidence>
<keyword evidence="7 9" id="KW-1133">Transmembrane helix</keyword>
<evidence type="ECO:0000256" key="2">
    <source>
        <dbReference type="ARBA" id="ARBA00022448"/>
    </source>
</evidence>
<keyword evidence="2" id="KW-0813">Transport</keyword>
<dbReference type="GO" id="GO:0005524">
    <property type="term" value="F:ATP binding"/>
    <property type="evidence" value="ECO:0007669"/>
    <property type="project" value="UniProtKB-KW"/>
</dbReference>
<evidence type="ECO:0000256" key="9">
    <source>
        <dbReference type="SAM" id="Phobius"/>
    </source>
</evidence>
<dbReference type="Gene3D" id="1.20.1560.10">
    <property type="entry name" value="ABC transporter type 1, transmembrane domain"/>
    <property type="match status" value="1"/>
</dbReference>
<dbReference type="Gene3D" id="3.40.50.300">
    <property type="entry name" value="P-loop containing nucleotide triphosphate hydrolases"/>
    <property type="match status" value="1"/>
</dbReference>
<reference evidence="12 13" key="1">
    <citation type="journal article" date="2015" name="Int. Biodeterior. Biodegradation">
        <title>Physiological and genetic screening methods for the isolation of methyl tert-butyl ether-degrading bacteria for bioremediation purposes.</title>
        <authorList>
            <person name="Guisado I.M."/>
            <person name="Purswani J."/>
            <person name="Gonzalez Lopez J."/>
            <person name="Pozo C."/>
        </authorList>
    </citation>
    <scope>NUCLEOTIDE SEQUENCE [LARGE SCALE GENOMIC DNA]</scope>
    <source>
        <strain evidence="12 13">SH7</strain>
    </source>
</reference>
<dbReference type="InterPro" id="IPR003593">
    <property type="entry name" value="AAA+_ATPase"/>
</dbReference>
<dbReference type="Pfam" id="PF00664">
    <property type="entry name" value="ABC_membrane"/>
    <property type="match status" value="1"/>
</dbReference>
<feature type="transmembrane region" description="Helical" evidence="9">
    <location>
        <begin position="60"/>
        <end position="84"/>
    </location>
</feature>
<evidence type="ECO:0000256" key="6">
    <source>
        <dbReference type="ARBA" id="ARBA00022840"/>
    </source>
</evidence>
<accession>A0A0W1AUF5</accession>
<evidence type="ECO:0000256" key="8">
    <source>
        <dbReference type="ARBA" id="ARBA00023136"/>
    </source>
</evidence>
<dbReference type="RefSeq" id="WP_060625632.1">
    <property type="nucleotide sequence ID" value="NZ_LCZJ02000033.1"/>
</dbReference>
<sequence>MLKLLKNLEPKEWFLFGISLMFIIAQVWLDLELPDYMSDITRLIQTPGSEMNEILVVGGWMLLCALGSLATSIVVAGIASRIAADLSARLRSKLFDKVQSFSMEEISNFSTASLITRSTNDITQVQMLIVIGLQLLVKAPILAVWAILKISGKIWEWTLTTGAAVALLVLIVAICIVLVLPKFKKLQLLTDNLNRVSRENLNGLRVIRAYNAEEYQEQKFAVANNELTSTNLFANNVMTLLMPSITLIMSGLSLSIYWVGAVLIQAADGTAKMGLFSDMIVFSSYAMQVVMAFMMLIMIFILLPRAQVSAKRINEVLETVPSLKNGSVTQFPVKREDELEFKGVSFKYPDAEDYVLENISFTAKQGETVAFIGSTGCGKSTLVNLIPRFYDATEGEVLVNGINVKEYDQQALRNKMGYVSQKAVLFGGTVSSNIAFGENGSGQVLSSDIVDAVYTSQSSEFVEKLEGNYDAHIAQGGSNLSGGQKQRLSIARAIARRPEILIFDDSFSALDYKTDRKLRSELKKDAHDSTMLIVAQRIGTIKDADKIIVLEAGSIVGIGTHDELMQSCDVYQEIAYSQLTKEELA</sequence>
<dbReference type="Pfam" id="PF00005">
    <property type="entry name" value="ABC_tran"/>
    <property type="match status" value="1"/>
</dbReference>
<feature type="transmembrane region" description="Helical" evidence="9">
    <location>
        <begin position="12"/>
        <end position="29"/>
    </location>
</feature>
<evidence type="ECO:0000259" key="10">
    <source>
        <dbReference type="PROSITE" id="PS50893"/>
    </source>
</evidence>
<comment type="subcellular location">
    <subcellularLocation>
        <location evidence="1">Cell membrane</location>
        <topology evidence="1">Multi-pass membrane protein</topology>
    </subcellularLocation>
</comment>
<evidence type="ECO:0000256" key="4">
    <source>
        <dbReference type="ARBA" id="ARBA00022692"/>
    </source>
</evidence>
<dbReference type="PANTHER" id="PTHR43394:SF1">
    <property type="entry name" value="ATP-BINDING CASSETTE SUB-FAMILY B MEMBER 10, MITOCHONDRIAL"/>
    <property type="match status" value="1"/>
</dbReference>
<dbReference type="PROSITE" id="PS50893">
    <property type="entry name" value="ABC_TRANSPORTER_2"/>
    <property type="match status" value="1"/>
</dbReference>
<dbReference type="InterPro" id="IPR003439">
    <property type="entry name" value="ABC_transporter-like_ATP-bd"/>
</dbReference>
<comment type="caution">
    <text evidence="12">The sequence shown here is derived from an EMBL/GenBank/DDBJ whole genome shotgun (WGS) entry which is preliminary data.</text>
</comment>
<evidence type="ECO:0000256" key="7">
    <source>
        <dbReference type="ARBA" id="ARBA00022989"/>
    </source>
</evidence>
<dbReference type="InterPro" id="IPR039421">
    <property type="entry name" value="Type_1_exporter"/>
</dbReference>
<dbReference type="GO" id="GO:0005886">
    <property type="term" value="C:plasma membrane"/>
    <property type="evidence" value="ECO:0007669"/>
    <property type="project" value="UniProtKB-SubCell"/>
</dbReference>
<dbReference type="OrthoDB" id="9770415at2"/>
<feature type="transmembrane region" description="Helical" evidence="9">
    <location>
        <begin position="154"/>
        <end position="180"/>
    </location>
</feature>
<feature type="transmembrane region" description="Helical" evidence="9">
    <location>
        <begin position="245"/>
        <end position="267"/>
    </location>
</feature>
<name>A0A0W1AUF5_9BACL</name>